<dbReference type="SUPFAM" id="SSF55103">
    <property type="entry name" value="FAD-linked oxidases, C-terminal domain"/>
    <property type="match status" value="1"/>
</dbReference>
<proteinExistence type="predicted"/>
<keyword evidence="2" id="KW-0285">Flavoprotein</keyword>
<feature type="domain" description="FAD-binding PCMH-type" evidence="5">
    <location>
        <begin position="31"/>
        <end position="210"/>
    </location>
</feature>
<dbReference type="Proteomes" id="UP000253495">
    <property type="component" value="Unassembled WGS sequence"/>
</dbReference>
<evidence type="ECO:0000259" key="5">
    <source>
        <dbReference type="PROSITE" id="PS51387"/>
    </source>
</evidence>
<dbReference type="PANTHER" id="PTHR11748">
    <property type="entry name" value="D-LACTATE DEHYDROGENASE"/>
    <property type="match status" value="1"/>
</dbReference>
<keyword evidence="3" id="KW-0274">FAD</keyword>
<evidence type="ECO:0000256" key="1">
    <source>
        <dbReference type="ARBA" id="ARBA00001974"/>
    </source>
</evidence>
<dbReference type="InterPro" id="IPR016169">
    <property type="entry name" value="FAD-bd_PCMH_sub2"/>
</dbReference>
<evidence type="ECO:0000313" key="7">
    <source>
        <dbReference type="Proteomes" id="UP000253495"/>
    </source>
</evidence>
<protein>
    <submittedName>
        <fullName evidence="6">Glycolate oxidase FAD binding subunit</fullName>
    </submittedName>
</protein>
<comment type="cofactor">
    <cofactor evidence="1">
        <name>FAD</name>
        <dbReference type="ChEBI" id="CHEBI:57692"/>
    </cofactor>
</comment>
<sequence>MATRTEQAARTALAAAIGTEHLRDAGQADTVGGVQPRWVASVDGTEQTAAAMRVAAEHGLRVTARGAGSKIDWGGTVEAVDLVLDLSRASEICEHAAGDLVLRARAGTSLAEVQRVAAEAGQQLSIDQPFPEATVGGVIATGTTGPGRHLFGAVRDLLIGITVVRADGVVTTSGGKVVKNVAGYDLGKLYTGSYGTLGVITEAIFRLHPLAAEHRWVAVTLSDPGAAGEAVHTVRSSQAMPTAVETDRAEPDGPITVCAHLEGRPQATHRRARELAERLDATVGVSGEVLDAAPPWWGRYPFGNAWGTGLRLGAEPAAIGSLLAGVQQAADHRDLPLAVRGSAGLGVLHAGVPDSADPAAVADLVRELRAVTTEYGGHAVVLRAPEAVRATVDPWGPIAEGELTLMHRTKDQFDPEHRLSPGRFVGGI</sequence>
<dbReference type="OrthoDB" id="9811557at2"/>
<dbReference type="InterPro" id="IPR006094">
    <property type="entry name" value="Oxid_FAD_bind_N"/>
</dbReference>
<dbReference type="PROSITE" id="PS51387">
    <property type="entry name" value="FAD_PCMH"/>
    <property type="match status" value="1"/>
</dbReference>
<dbReference type="GO" id="GO:0016491">
    <property type="term" value="F:oxidoreductase activity"/>
    <property type="evidence" value="ECO:0007669"/>
    <property type="project" value="UniProtKB-KW"/>
</dbReference>
<accession>A0A368VVI1</accession>
<dbReference type="InterPro" id="IPR004113">
    <property type="entry name" value="FAD-bd_oxidored_4_C"/>
</dbReference>
<organism evidence="6 7">
    <name type="scientific">Halopolyspora algeriensis</name>
    <dbReference type="NCBI Taxonomy" id="1500506"/>
    <lineage>
        <taxon>Bacteria</taxon>
        <taxon>Bacillati</taxon>
        <taxon>Actinomycetota</taxon>
        <taxon>Actinomycetes</taxon>
        <taxon>Actinomycetes incertae sedis</taxon>
        <taxon>Halopolyspora</taxon>
    </lineage>
</organism>
<keyword evidence="4" id="KW-0560">Oxidoreductase</keyword>
<keyword evidence="7" id="KW-1185">Reference proteome</keyword>
<evidence type="ECO:0000256" key="4">
    <source>
        <dbReference type="ARBA" id="ARBA00023002"/>
    </source>
</evidence>
<dbReference type="Pfam" id="PF02913">
    <property type="entry name" value="FAD-oxidase_C"/>
    <property type="match status" value="1"/>
</dbReference>
<evidence type="ECO:0000313" key="6">
    <source>
        <dbReference type="EMBL" id="RCW45296.1"/>
    </source>
</evidence>
<evidence type="ECO:0000256" key="2">
    <source>
        <dbReference type="ARBA" id="ARBA00022630"/>
    </source>
</evidence>
<dbReference type="GO" id="GO:0071949">
    <property type="term" value="F:FAD binding"/>
    <property type="evidence" value="ECO:0007669"/>
    <property type="project" value="InterPro"/>
</dbReference>
<dbReference type="PANTHER" id="PTHR11748:SF103">
    <property type="entry name" value="GLYCOLATE OXIDASE SUBUNIT GLCE"/>
    <property type="match status" value="1"/>
</dbReference>
<dbReference type="EMBL" id="QPJC01000003">
    <property type="protein sequence ID" value="RCW45296.1"/>
    <property type="molecule type" value="Genomic_DNA"/>
</dbReference>
<dbReference type="SUPFAM" id="SSF56176">
    <property type="entry name" value="FAD-binding/transporter-associated domain-like"/>
    <property type="match status" value="1"/>
</dbReference>
<dbReference type="AlphaFoldDB" id="A0A368VVI1"/>
<dbReference type="Gene3D" id="3.30.465.10">
    <property type="match status" value="1"/>
</dbReference>
<gene>
    <name evidence="6" type="ORF">DFQ14_103265</name>
</gene>
<reference evidence="6 7" key="1">
    <citation type="submission" date="2018-07" db="EMBL/GenBank/DDBJ databases">
        <title>Genomic Encyclopedia of Type Strains, Phase III (KMG-III): the genomes of soil and plant-associated and newly described type strains.</title>
        <authorList>
            <person name="Whitman W."/>
        </authorList>
    </citation>
    <scope>NUCLEOTIDE SEQUENCE [LARGE SCALE GENOMIC DNA]</scope>
    <source>
        <strain evidence="6 7">CECT 8575</strain>
    </source>
</reference>
<dbReference type="RefSeq" id="WP_114452398.1">
    <property type="nucleotide sequence ID" value="NZ_QPJC01000003.1"/>
</dbReference>
<dbReference type="InterPro" id="IPR016166">
    <property type="entry name" value="FAD-bd_PCMH"/>
</dbReference>
<name>A0A368VVI1_9ACTN</name>
<comment type="caution">
    <text evidence="6">The sequence shown here is derived from an EMBL/GenBank/DDBJ whole genome shotgun (WGS) entry which is preliminary data.</text>
</comment>
<dbReference type="Pfam" id="PF01565">
    <property type="entry name" value="FAD_binding_4"/>
    <property type="match status" value="1"/>
</dbReference>
<dbReference type="InterPro" id="IPR036318">
    <property type="entry name" value="FAD-bd_PCMH-like_sf"/>
</dbReference>
<evidence type="ECO:0000256" key="3">
    <source>
        <dbReference type="ARBA" id="ARBA00022827"/>
    </source>
</evidence>
<dbReference type="InterPro" id="IPR016164">
    <property type="entry name" value="FAD-linked_Oxase-like_C"/>
</dbReference>